<sequence>MSSSSQADNMNFDHVEGEPSTPRSVRNVQDATVEVNFSSPVQVGSFQPTPNGTKYWVPEANNKPVEGTIFDTLELALKAYKAYARELSRICTSLFFICIHTT</sequence>
<evidence type="ECO:0000313" key="2">
    <source>
        <dbReference type="EMBL" id="GJU05320.1"/>
    </source>
</evidence>
<proteinExistence type="predicted"/>
<reference evidence="2" key="1">
    <citation type="journal article" date="2022" name="Int. J. Mol. Sci.">
        <title>Draft Genome of Tanacetum Coccineum: Genomic Comparison of Closely Related Tanacetum-Family Plants.</title>
        <authorList>
            <person name="Yamashiro T."/>
            <person name="Shiraishi A."/>
            <person name="Nakayama K."/>
            <person name="Satake H."/>
        </authorList>
    </citation>
    <scope>NUCLEOTIDE SEQUENCE</scope>
</reference>
<accession>A0ABQ5IZY9</accession>
<protein>
    <submittedName>
        <fullName evidence="2">Uncharacterized protein</fullName>
    </submittedName>
</protein>
<comment type="caution">
    <text evidence="2">The sequence shown here is derived from an EMBL/GenBank/DDBJ whole genome shotgun (WGS) entry which is preliminary data.</text>
</comment>
<evidence type="ECO:0000313" key="3">
    <source>
        <dbReference type="Proteomes" id="UP001151760"/>
    </source>
</evidence>
<keyword evidence="3" id="KW-1185">Reference proteome</keyword>
<name>A0ABQ5IZY9_9ASTR</name>
<reference evidence="2" key="2">
    <citation type="submission" date="2022-01" db="EMBL/GenBank/DDBJ databases">
        <authorList>
            <person name="Yamashiro T."/>
            <person name="Shiraishi A."/>
            <person name="Satake H."/>
            <person name="Nakayama K."/>
        </authorList>
    </citation>
    <scope>NUCLEOTIDE SEQUENCE</scope>
</reference>
<gene>
    <name evidence="2" type="ORF">Tco_1121750</name>
</gene>
<organism evidence="2 3">
    <name type="scientific">Tanacetum coccineum</name>
    <dbReference type="NCBI Taxonomy" id="301880"/>
    <lineage>
        <taxon>Eukaryota</taxon>
        <taxon>Viridiplantae</taxon>
        <taxon>Streptophyta</taxon>
        <taxon>Embryophyta</taxon>
        <taxon>Tracheophyta</taxon>
        <taxon>Spermatophyta</taxon>
        <taxon>Magnoliopsida</taxon>
        <taxon>eudicotyledons</taxon>
        <taxon>Gunneridae</taxon>
        <taxon>Pentapetalae</taxon>
        <taxon>asterids</taxon>
        <taxon>campanulids</taxon>
        <taxon>Asterales</taxon>
        <taxon>Asteraceae</taxon>
        <taxon>Asteroideae</taxon>
        <taxon>Anthemideae</taxon>
        <taxon>Anthemidinae</taxon>
        <taxon>Tanacetum</taxon>
    </lineage>
</organism>
<feature type="region of interest" description="Disordered" evidence="1">
    <location>
        <begin position="1"/>
        <end position="26"/>
    </location>
</feature>
<dbReference type="EMBL" id="BQNB010021336">
    <property type="protein sequence ID" value="GJU05320.1"/>
    <property type="molecule type" value="Genomic_DNA"/>
</dbReference>
<evidence type="ECO:0000256" key="1">
    <source>
        <dbReference type="SAM" id="MobiDB-lite"/>
    </source>
</evidence>
<dbReference type="Proteomes" id="UP001151760">
    <property type="component" value="Unassembled WGS sequence"/>
</dbReference>